<keyword evidence="11" id="KW-1185">Reference proteome</keyword>
<evidence type="ECO:0000259" key="8">
    <source>
        <dbReference type="PROSITE" id="PS50928"/>
    </source>
</evidence>
<dbReference type="Pfam" id="PF00528">
    <property type="entry name" value="BPD_transp_1"/>
    <property type="match status" value="1"/>
</dbReference>
<evidence type="ECO:0000256" key="1">
    <source>
        <dbReference type="ARBA" id="ARBA00004651"/>
    </source>
</evidence>
<evidence type="ECO:0000256" key="3">
    <source>
        <dbReference type="ARBA" id="ARBA00022475"/>
    </source>
</evidence>
<comment type="caution">
    <text evidence="10">The sequence shown here is derived from an EMBL/GenBank/DDBJ whole genome shotgun (WGS) entry which is preliminary data.</text>
</comment>
<dbReference type="PANTHER" id="PTHR30193:SF37">
    <property type="entry name" value="INNER MEMBRANE ABC TRANSPORTER PERMEASE PROTEIN YCJO"/>
    <property type="match status" value="1"/>
</dbReference>
<evidence type="ECO:0000256" key="2">
    <source>
        <dbReference type="ARBA" id="ARBA00022448"/>
    </source>
</evidence>
<feature type="transmembrane region" description="Helical" evidence="7">
    <location>
        <begin position="14"/>
        <end position="36"/>
    </location>
</feature>
<dbReference type="EMBL" id="BSTJ01000003">
    <property type="protein sequence ID" value="GLY74600.1"/>
    <property type="molecule type" value="Genomic_DNA"/>
</dbReference>
<dbReference type="InterPro" id="IPR000515">
    <property type="entry name" value="MetI-like"/>
</dbReference>
<protein>
    <submittedName>
        <fullName evidence="10">Sugar ABC transporter permease</fullName>
    </submittedName>
</protein>
<keyword evidence="2 7" id="KW-0813">Transport</keyword>
<proteinExistence type="inferred from homology"/>
<feature type="transmembrane region" description="Helical" evidence="7">
    <location>
        <begin position="199"/>
        <end position="221"/>
    </location>
</feature>
<evidence type="ECO:0000256" key="5">
    <source>
        <dbReference type="ARBA" id="ARBA00022989"/>
    </source>
</evidence>
<reference evidence="10" key="2">
    <citation type="submission" date="2023-03" db="EMBL/GenBank/DDBJ databases">
        <title>Actinoallomurus iriomotensis NBRC 103684.</title>
        <authorList>
            <person name="Ichikawa N."/>
            <person name="Sato H."/>
            <person name="Tonouchi N."/>
        </authorList>
    </citation>
    <scope>NUCLEOTIDE SEQUENCE</scope>
    <source>
        <strain evidence="10">NBRC 103684</strain>
    </source>
</reference>
<dbReference type="Gene3D" id="1.10.3720.10">
    <property type="entry name" value="MetI-like"/>
    <property type="match status" value="1"/>
</dbReference>
<keyword evidence="3" id="KW-1003">Cell membrane</keyword>
<dbReference type="PROSITE" id="PS50928">
    <property type="entry name" value="ABC_TM1"/>
    <property type="match status" value="1"/>
</dbReference>
<dbReference type="AlphaFoldDB" id="A0A9W6RW59"/>
<evidence type="ECO:0000256" key="7">
    <source>
        <dbReference type="RuleBase" id="RU363032"/>
    </source>
</evidence>
<keyword evidence="5 7" id="KW-1133">Transmembrane helix</keyword>
<dbReference type="GO" id="GO:0005886">
    <property type="term" value="C:plasma membrane"/>
    <property type="evidence" value="ECO:0007669"/>
    <property type="project" value="UniProtKB-SubCell"/>
</dbReference>
<feature type="transmembrane region" description="Helical" evidence="7">
    <location>
        <begin position="78"/>
        <end position="98"/>
    </location>
</feature>
<dbReference type="RefSeq" id="WP_285568370.1">
    <property type="nucleotide sequence ID" value="NZ_BSTJ01000003.1"/>
</dbReference>
<feature type="transmembrane region" description="Helical" evidence="7">
    <location>
        <begin position="110"/>
        <end position="130"/>
    </location>
</feature>
<dbReference type="CDD" id="cd06261">
    <property type="entry name" value="TM_PBP2"/>
    <property type="match status" value="1"/>
</dbReference>
<keyword evidence="4 7" id="KW-0812">Transmembrane</keyword>
<feature type="transmembrane region" description="Helical" evidence="7">
    <location>
        <begin position="156"/>
        <end position="178"/>
    </location>
</feature>
<evidence type="ECO:0000256" key="4">
    <source>
        <dbReference type="ARBA" id="ARBA00022692"/>
    </source>
</evidence>
<evidence type="ECO:0000313" key="11">
    <source>
        <dbReference type="Proteomes" id="UP001165074"/>
    </source>
</evidence>
<feature type="domain" description="ABC transmembrane type-1" evidence="8">
    <location>
        <begin position="73"/>
        <end position="278"/>
    </location>
</feature>
<gene>
    <name evidence="9" type="ORF">Airi01_028670</name>
    <name evidence="10" type="ORF">Airi02_017000</name>
</gene>
<keyword evidence="6 7" id="KW-0472">Membrane</keyword>
<name>A0A9W6RW59_9ACTN</name>
<reference evidence="9" key="1">
    <citation type="submission" date="2023-03" db="EMBL/GenBank/DDBJ databases">
        <title>Actinoallomurus iriomotensis NBRC 103681.</title>
        <authorList>
            <person name="Ichikawa N."/>
            <person name="Sato H."/>
            <person name="Tonouchi N."/>
        </authorList>
    </citation>
    <scope>NUCLEOTIDE SEQUENCE</scope>
    <source>
        <strain evidence="9">NBRC 103681</strain>
    </source>
</reference>
<comment type="subcellular location">
    <subcellularLocation>
        <location evidence="1 7">Cell membrane</location>
        <topology evidence="1 7">Multi-pass membrane protein</topology>
    </subcellularLocation>
</comment>
<evidence type="ECO:0000313" key="9">
    <source>
        <dbReference type="EMBL" id="GLY74600.1"/>
    </source>
</evidence>
<accession>A0A9W6RW59</accession>
<dbReference type="Proteomes" id="UP001165135">
    <property type="component" value="Unassembled WGS sequence"/>
</dbReference>
<dbReference type="PANTHER" id="PTHR30193">
    <property type="entry name" value="ABC TRANSPORTER PERMEASE PROTEIN"/>
    <property type="match status" value="1"/>
</dbReference>
<dbReference type="InterPro" id="IPR035906">
    <property type="entry name" value="MetI-like_sf"/>
</dbReference>
<feature type="transmembrane region" description="Helical" evidence="7">
    <location>
        <begin position="262"/>
        <end position="282"/>
    </location>
</feature>
<dbReference type="Proteomes" id="UP001165074">
    <property type="component" value="Unassembled WGS sequence"/>
</dbReference>
<sequence>MTTLNVRASAHRKIIGAVFAVPALALFGLFAVYPMVRVFYISLFDYDLTSPPHWVGFANYGFLWHSEQFHQSLEATGFYLLFTYVPAVLLALLLALGLDTKLPGSGFIRLLYFAPVAMSWVAISVIWRLLFQPDGLLNQVLGTHTPWLTSAKSAEWALVIASVWKETGLFLILFLAGLSRIPRELREAASLDGAGAFRSFRYITLPLLKPMTAVVCVMAVIRGCQSFSPQVVLTGGSFKTQVVNLYVYKTAFENARMGRASAVAVLLFFALLMVTMLQLRLFRSGER</sequence>
<dbReference type="SUPFAM" id="SSF161098">
    <property type="entry name" value="MetI-like"/>
    <property type="match status" value="1"/>
</dbReference>
<dbReference type="GO" id="GO:0055085">
    <property type="term" value="P:transmembrane transport"/>
    <property type="evidence" value="ECO:0007669"/>
    <property type="project" value="InterPro"/>
</dbReference>
<evidence type="ECO:0000256" key="6">
    <source>
        <dbReference type="ARBA" id="ARBA00023136"/>
    </source>
</evidence>
<dbReference type="InterPro" id="IPR051393">
    <property type="entry name" value="ABC_transporter_permease"/>
</dbReference>
<evidence type="ECO:0000313" key="10">
    <source>
        <dbReference type="EMBL" id="GLY83771.1"/>
    </source>
</evidence>
<comment type="similarity">
    <text evidence="7">Belongs to the binding-protein-dependent transport system permease family.</text>
</comment>
<dbReference type="EMBL" id="BSTK01000002">
    <property type="protein sequence ID" value="GLY83771.1"/>
    <property type="molecule type" value="Genomic_DNA"/>
</dbReference>
<organism evidence="10 11">
    <name type="scientific">Actinoallomurus iriomotensis</name>
    <dbReference type="NCBI Taxonomy" id="478107"/>
    <lineage>
        <taxon>Bacteria</taxon>
        <taxon>Bacillati</taxon>
        <taxon>Actinomycetota</taxon>
        <taxon>Actinomycetes</taxon>
        <taxon>Streptosporangiales</taxon>
        <taxon>Thermomonosporaceae</taxon>
        <taxon>Actinoallomurus</taxon>
    </lineage>
</organism>